<keyword evidence="7" id="KW-1185">Reference proteome</keyword>
<comment type="caution">
    <text evidence="6">The sequence shown here is derived from an EMBL/GenBank/DDBJ whole genome shotgun (WGS) entry which is preliminary data.</text>
</comment>
<dbReference type="PANTHER" id="PTHR31544:SF4">
    <property type="entry name" value="GAMMA-GLUTAMYLCYCLOTRANSFERASE-RELATED"/>
    <property type="match status" value="1"/>
</dbReference>
<gene>
    <name evidence="6" type="ORF">B0J11DRAFT_536445</name>
</gene>
<dbReference type="Proteomes" id="UP000700596">
    <property type="component" value="Unassembled WGS sequence"/>
</dbReference>
<feature type="compositionally biased region" description="Polar residues" evidence="4">
    <location>
        <begin position="136"/>
        <end position="145"/>
    </location>
</feature>
<evidence type="ECO:0000259" key="5">
    <source>
        <dbReference type="Pfam" id="PF06094"/>
    </source>
</evidence>
<evidence type="ECO:0000256" key="1">
    <source>
        <dbReference type="ARBA" id="ARBA00008861"/>
    </source>
</evidence>
<dbReference type="InterPro" id="IPR009288">
    <property type="entry name" value="AIG2-like_dom"/>
</dbReference>
<dbReference type="OrthoDB" id="3262926at2759"/>
<dbReference type="InterPro" id="IPR036568">
    <property type="entry name" value="GGCT-like_sf"/>
</dbReference>
<name>A0A9P9IFN9_9PLEO</name>
<protein>
    <recommendedName>
        <fullName evidence="3">Putative gamma-glutamylcyclotransferase</fullName>
    </recommendedName>
</protein>
<dbReference type="PANTHER" id="PTHR31544">
    <property type="entry name" value="AIG2-LIKE PROTEIN D"/>
    <property type="match status" value="1"/>
</dbReference>
<dbReference type="InterPro" id="IPR013024">
    <property type="entry name" value="GGCT-like"/>
</dbReference>
<dbReference type="Gene3D" id="3.10.490.10">
    <property type="entry name" value="Gamma-glutamyl cyclotransferase-like"/>
    <property type="match status" value="1"/>
</dbReference>
<dbReference type="GO" id="GO:0016740">
    <property type="term" value="F:transferase activity"/>
    <property type="evidence" value="ECO:0007669"/>
    <property type="project" value="UniProtKB-KW"/>
</dbReference>
<dbReference type="EMBL" id="JAGMWT010000013">
    <property type="protein sequence ID" value="KAH7117665.1"/>
    <property type="molecule type" value="Genomic_DNA"/>
</dbReference>
<evidence type="ECO:0000313" key="6">
    <source>
        <dbReference type="EMBL" id="KAH7117665.1"/>
    </source>
</evidence>
<organism evidence="6 7">
    <name type="scientific">Dendryphion nanum</name>
    <dbReference type="NCBI Taxonomy" id="256645"/>
    <lineage>
        <taxon>Eukaryota</taxon>
        <taxon>Fungi</taxon>
        <taxon>Dikarya</taxon>
        <taxon>Ascomycota</taxon>
        <taxon>Pezizomycotina</taxon>
        <taxon>Dothideomycetes</taxon>
        <taxon>Pleosporomycetidae</taxon>
        <taxon>Pleosporales</taxon>
        <taxon>Torulaceae</taxon>
        <taxon>Dendryphion</taxon>
    </lineage>
</organism>
<reference evidence="6" key="1">
    <citation type="journal article" date="2021" name="Nat. Commun.">
        <title>Genetic determinants of endophytism in the Arabidopsis root mycobiome.</title>
        <authorList>
            <person name="Mesny F."/>
            <person name="Miyauchi S."/>
            <person name="Thiergart T."/>
            <person name="Pickel B."/>
            <person name="Atanasova L."/>
            <person name="Karlsson M."/>
            <person name="Huettel B."/>
            <person name="Barry K.W."/>
            <person name="Haridas S."/>
            <person name="Chen C."/>
            <person name="Bauer D."/>
            <person name="Andreopoulos W."/>
            <person name="Pangilinan J."/>
            <person name="LaButti K."/>
            <person name="Riley R."/>
            <person name="Lipzen A."/>
            <person name="Clum A."/>
            <person name="Drula E."/>
            <person name="Henrissat B."/>
            <person name="Kohler A."/>
            <person name="Grigoriev I.V."/>
            <person name="Martin F.M."/>
            <person name="Hacquard S."/>
        </authorList>
    </citation>
    <scope>NUCLEOTIDE SEQUENCE</scope>
    <source>
        <strain evidence="6">MPI-CAGE-CH-0243</strain>
    </source>
</reference>
<feature type="domain" description="Gamma-glutamylcyclotransferase AIG2-like" evidence="5">
    <location>
        <begin position="157"/>
        <end position="258"/>
    </location>
</feature>
<sequence>MDYLDELDHAAIAAFEELGADRIADTWNIPSSSNPIAENLNSTRNRRIPPMFLLKLDDPINPWIIAGAAGLKRLPPTTSAQGETGTATFCYLPQPSLLQVETWLRIHHPKHRPTTVKVVKAHKDDNPPTLGIDPTLPQNRPNETSTRSRTIHYPIWYFFYGTLTNRDTLGCLLNLPTDTEPKMCNAWIKNGEIKMWQKKYKALIDKPGGVVHGWAYLVASPEHEVSLRVYETDNYEVVRTTIVLDGQNGKMKVPGYTFRFAGYEDELGDYVA</sequence>
<dbReference type="CDD" id="cd06661">
    <property type="entry name" value="GGCT_like"/>
    <property type="match status" value="1"/>
</dbReference>
<keyword evidence="2" id="KW-0808">Transferase</keyword>
<evidence type="ECO:0000256" key="2">
    <source>
        <dbReference type="ARBA" id="ARBA00022679"/>
    </source>
</evidence>
<evidence type="ECO:0000256" key="4">
    <source>
        <dbReference type="SAM" id="MobiDB-lite"/>
    </source>
</evidence>
<proteinExistence type="inferred from homology"/>
<evidence type="ECO:0000256" key="3">
    <source>
        <dbReference type="ARBA" id="ARBA00030602"/>
    </source>
</evidence>
<feature type="region of interest" description="Disordered" evidence="4">
    <location>
        <begin position="122"/>
        <end position="145"/>
    </location>
</feature>
<dbReference type="SUPFAM" id="SSF110857">
    <property type="entry name" value="Gamma-glutamyl cyclotransferase-like"/>
    <property type="match status" value="1"/>
</dbReference>
<dbReference type="AlphaFoldDB" id="A0A9P9IFN9"/>
<dbReference type="InterPro" id="IPR045038">
    <property type="entry name" value="AIG2-like"/>
</dbReference>
<comment type="similarity">
    <text evidence="1">Belongs to the gamma-glutamylcyclotransferase family.</text>
</comment>
<accession>A0A9P9IFN9</accession>
<dbReference type="Pfam" id="PF06094">
    <property type="entry name" value="GGACT"/>
    <property type="match status" value="1"/>
</dbReference>
<evidence type="ECO:0000313" key="7">
    <source>
        <dbReference type="Proteomes" id="UP000700596"/>
    </source>
</evidence>